<sequence>MIKNRAVRQAGITENTTVEHLVEIFTAANAHGFAVFLSPHYFYPTDHNWLSMVGSNQMNWPATALAAWAH</sequence>
<reference evidence="1 2" key="1">
    <citation type="submission" date="2016-01" db="EMBL/GenBank/DDBJ databases">
        <title>The new phylogeny of the genus Mycobacterium.</title>
        <authorList>
            <person name="Tarcisio F."/>
            <person name="Conor M."/>
            <person name="Antonella G."/>
            <person name="Elisabetta G."/>
            <person name="Giulia F.S."/>
            <person name="Sara T."/>
            <person name="Anna F."/>
            <person name="Clotilde B."/>
            <person name="Roberto B."/>
            <person name="Veronica D.S."/>
            <person name="Fabio R."/>
            <person name="Monica P."/>
            <person name="Olivier J."/>
            <person name="Enrico T."/>
            <person name="Nicola S."/>
        </authorList>
    </citation>
    <scope>NUCLEOTIDE SEQUENCE [LARGE SCALE GENOMIC DNA]</scope>
    <source>
        <strain evidence="1 2">DSM 44852</strain>
    </source>
</reference>
<dbReference type="Proteomes" id="UP000193010">
    <property type="component" value="Unassembled WGS sequence"/>
</dbReference>
<organism evidence="1 2">
    <name type="scientific">Mycobacterium florentinum</name>
    <dbReference type="NCBI Taxonomy" id="292462"/>
    <lineage>
        <taxon>Bacteria</taxon>
        <taxon>Bacillati</taxon>
        <taxon>Actinomycetota</taxon>
        <taxon>Actinomycetes</taxon>
        <taxon>Mycobacteriales</taxon>
        <taxon>Mycobacteriaceae</taxon>
        <taxon>Mycobacterium</taxon>
        <taxon>Mycobacterium simiae complex</taxon>
    </lineage>
</organism>
<evidence type="ECO:0000313" key="1">
    <source>
        <dbReference type="EMBL" id="ORV55965.1"/>
    </source>
</evidence>
<name>A0A1X1UGI6_MYCFL</name>
<dbReference type="OrthoDB" id="9814140at2"/>
<dbReference type="RefSeq" id="WP_085220441.1">
    <property type="nucleotide sequence ID" value="NZ_AP022576.1"/>
</dbReference>
<proteinExistence type="predicted"/>
<gene>
    <name evidence="1" type="ORF">AWC05_12470</name>
</gene>
<protein>
    <submittedName>
        <fullName evidence="1">Uncharacterized protein</fullName>
    </submittedName>
</protein>
<dbReference type="AlphaFoldDB" id="A0A1X1UGI6"/>
<keyword evidence="2" id="KW-1185">Reference proteome</keyword>
<comment type="caution">
    <text evidence="1">The sequence shown here is derived from an EMBL/GenBank/DDBJ whole genome shotgun (WGS) entry which is preliminary data.</text>
</comment>
<accession>A0A1X1UGI6</accession>
<dbReference type="EMBL" id="LQOV01000006">
    <property type="protein sequence ID" value="ORV55965.1"/>
    <property type="molecule type" value="Genomic_DNA"/>
</dbReference>
<evidence type="ECO:0000313" key="2">
    <source>
        <dbReference type="Proteomes" id="UP000193010"/>
    </source>
</evidence>
<dbReference type="STRING" id="292462.AWC05_12470"/>